<dbReference type="HOGENOM" id="CLU_2558286_0_0_1"/>
<organism evidence="2 3">
    <name type="scientific">Eutypa lata (strain UCR-EL1)</name>
    <name type="common">Grapevine dieback disease fungus</name>
    <name type="synonym">Eutypa armeniacae</name>
    <dbReference type="NCBI Taxonomy" id="1287681"/>
    <lineage>
        <taxon>Eukaryota</taxon>
        <taxon>Fungi</taxon>
        <taxon>Dikarya</taxon>
        <taxon>Ascomycota</taxon>
        <taxon>Pezizomycotina</taxon>
        <taxon>Sordariomycetes</taxon>
        <taxon>Xylariomycetidae</taxon>
        <taxon>Xylariales</taxon>
        <taxon>Diatrypaceae</taxon>
        <taxon>Eutypa</taxon>
    </lineage>
</organism>
<dbReference type="AlphaFoldDB" id="M7SDZ5"/>
<feature type="region of interest" description="Disordered" evidence="1">
    <location>
        <begin position="43"/>
        <end position="62"/>
    </location>
</feature>
<proteinExistence type="predicted"/>
<dbReference type="EMBL" id="KB707067">
    <property type="protein sequence ID" value="EMR64454.1"/>
    <property type="molecule type" value="Genomic_DNA"/>
</dbReference>
<dbReference type="KEGG" id="ela:UCREL1_8583"/>
<gene>
    <name evidence="2" type="ORF">UCREL1_8583</name>
</gene>
<reference evidence="3" key="1">
    <citation type="journal article" date="2013" name="Genome Announc.">
        <title>Draft genome sequence of the grapevine dieback fungus Eutypa lata UCR-EL1.</title>
        <authorList>
            <person name="Blanco-Ulate B."/>
            <person name="Rolshausen P.E."/>
            <person name="Cantu D."/>
        </authorList>
    </citation>
    <scope>NUCLEOTIDE SEQUENCE [LARGE SCALE GENOMIC DNA]</scope>
    <source>
        <strain evidence="3">UCR-EL1</strain>
    </source>
</reference>
<dbReference type="Proteomes" id="UP000012174">
    <property type="component" value="Unassembled WGS sequence"/>
</dbReference>
<name>M7SDZ5_EUTLA</name>
<evidence type="ECO:0000313" key="3">
    <source>
        <dbReference type="Proteomes" id="UP000012174"/>
    </source>
</evidence>
<sequence>MELGLDAPVPHAVDLELEAQAGAVDDHLEGEVEVVELDAAGGGEAGEQGARHGAQACGGSSASHAIRSSVTISDCPGRKFRV</sequence>
<evidence type="ECO:0000256" key="1">
    <source>
        <dbReference type="SAM" id="MobiDB-lite"/>
    </source>
</evidence>
<accession>M7SDZ5</accession>
<evidence type="ECO:0000313" key="2">
    <source>
        <dbReference type="EMBL" id="EMR64454.1"/>
    </source>
</evidence>
<keyword evidence="3" id="KW-1185">Reference proteome</keyword>
<protein>
    <submittedName>
        <fullName evidence="2">Uncharacterized protein</fullName>
    </submittedName>
</protein>